<dbReference type="EMBL" id="KZ667741">
    <property type="protein sequence ID" value="PPR90052.1"/>
    <property type="molecule type" value="Genomic_DNA"/>
</dbReference>
<evidence type="ECO:0000313" key="2">
    <source>
        <dbReference type="Proteomes" id="UP000239757"/>
    </source>
</evidence>
<reference evidence="1 2" key="1">
    <citation type="submission" date="2015-01" db="EMBL/GenBank/DDBJ databases">
        <title>Genome of allotetraploid Gossypium barbadense reveals genomic plasticity and fiber elongation in cotton evolution.</title>
        <authorList>
            <person name="Chen X."/>
            <person name="Liu X."/>
            <person name="Zhao B."/>
            <person name="Zheng H."/>
            <person name="Hu Y."/>
            <person name="Lu G."/>
            <person name="Yang C."/>
            <person name="Chen J."/>
            <person name="Shan C."/>
            <person name="Zhang L."/>
            <person name="Zhou Y."/>
            <person name="Wang L."/>
            <person name="Guo W."/>
            <person name="Bai Y."/>
            <person name="Ruan J."/>
            <person name="Shangguan X."/>
            <person name="Mao Y."/>
            <person name="Jiang J."/>
            <person name="Zhu Y."/>
            <person name="Lei J."/>
            <person name="Kang H."/>
            <person name="Chen S."/>
            <person name="He X."/>
            <person name="Wang R."/>
            <person name="Wang Y."/>
            <person name="Chen J."/>
            <person name="Wang L."/>
            <person name="Yu S."/>
            <person name="Wang B."/>
            <person name="Wei J."/>
            <person name="Song S."/>
            <person name="Lu X."/>
            <person name="Gao Z."/>
            <person name="Gu W."/>
            <person name="Deng X."/>
            <person name="Ma D."/>
            <person name="Wang S."/>
            <person name="Liang W."/>
            <person name="Fang L."/>
            <person name="Cai C."/>
            <person name="Zhu X."/>
            <person name="Zhou B."/>
            <person name="Zhang Y."/>
            <person name="Chen Z."/>
            <person name="Xu S."/>
            <person name="Zhu R."/>
            <person name="Wang S."/>
            <person name="Zhang T."/>
            <person name="Zhao G."/>
        </authorList>
    </citation>
    <scope>NUCLEOTIDE SEQUENCE [LARGE SCALE GENOMIC DNA]</scope>
    <source>
        <strain evidence="2">cv. Xinhai21</strain>
        <tissue evidence="1">Leaf</tissue>
    </source>
</reference>
<dbReference type="AlphaFoldDB" id="A0A2P5WG26"/>
<gene>
    <name evidence="1" type="ORF">GOBAR_AA30634</name>
</gene>
<evidence type="ECO:0000313" key="1">
    <source>
        <dbReference type="EMBL" id="PPR90052.1"/>
    </source>
</evidence>
<name>A0A2P5WG26_GOSBA</name>
<organism evidence="1 2">
    <name type="scientific">Gossypium barbadense</name>
    <name type="common">Sea Island cotton</name>
    <name type="synonym">Hibiscus barbadensis</name>
    <dbReference type="NCBI Taxonomy" id="3634"/>
    <lineage>
        <taxon>Eukaryota</taxon>
        <taxon>Viridiplantae</taxon>
        <taxon>Streptophyta</taxon>
        <taxon>Embryophyta</taxon>
        <taxon>Tracheophyta</taxon>
        <taxon>Spermatophyta</taxon>
        <taxon>Magnoliopsida</taxon>
        <taxon>eudicotyledons</taxon>
        <taxon>Gunneridae</taxon>
        <taxon>Pentapetalae</taxon>
        <taxon>rosids</taxon>
        <taxon>malvids</taxon>
        <taxon>Malvales</taxon>
        <taxon>Malvaceae</taxon>
        <taxon>Malvoideae</taxon>
        <taxon>Gossypium</taxon>
    </lineage>
</organism>
<proteinExistence type="predicted"/>
<dbReference type="Proteomes" id="UP000239757">
    <property type="component" value="Unassembled WGS sequence"/>
</dbReference>
<sequence>MLHMRMIKHHRGFDPPQYQLARATDEDYAEDILDDILAFQEDPPSQPPLSHRPVHAAASLSEGSFDSLSVF</sequence>
<protein>
    <submittedName>
        <fullName evidence="1">Uncharacterized protein</fullName>
    </submittedName>
</protein>
<dbReference type="OrthoDB" id="10472105at2759"/>
<accession>A0A2P5WG26</accession>